<dbReference type="Proteomes" id="UP000095284">
    <property type="component" value="Unplaced"/>
</dbReference>
<protein>
    <submittedName>
        <fullName evidence="2">(pine wood nematode) hypothetical protein</fullName>
    </submittedName>
</protein>
<evidence type="ECO:0000256" key="1">
    <source>
        <dbReference type="SAM" id="SignalP"/>
    </source>
</evidence>
<feature type="chain" id="PRO_5036021855" evidence="1">
    <location>
        <begin position="19"/>
        <end position="195"/>
    </location>
</feature>
<evidence type="ECO:0000313" key="3">
    <source>
        <dbReference type="Proteomes" id="UP000095284"/>
    </source>
</evidence>
<proteinExistence type="predicted"/>
<keyword evidence="4" id="KW-1185">Reference proteome</keyword>
<evidence type="ECO:0000313" key="5">
    <source>
        <dbReference type="WBParaSite" id="BXY_0196900.1"/>
    </source>
</evidence>
<dbReference type="Proteomes" id="UP000659654">
    <property type="component" value="Unassembled WGS sequence"/>
</dbReference>
<dbReference type="WBParaSite" id="BXY_0196900.1">
    <property type="protein sequence ID" value="BXY_0196900.1"/>
    <property type="gene ID" value="BXY_0196900"/>
</dbReference>
<reference evidence="2" key="2">
    <citation type="submission" date="2020-09" db="EMBL/GenBank/DDBJ databases">
        <authorList>
            <person name="Kikuchi T."/>
        </authorList>
    </citation>
    <scope>NUCLEOTIDE SEQUENCE</scope>
    <source>
        <strain evidence="2">Ka4C1</strain>
    </source>
</reference>
<dbReference type="EMBL" id="CAJFCV020000005">
    <property type="protein sequence ID" value="CAG9125643.1"/>
    <property type="molecule type" value="Genomic_DNA"/>
</dbReference>
<gene>
    <name evidence="2" type="ORF">BXYJ_LOCUS12832</name>
</gene>
<evidence type="ECO:0000313" key="2">
    <source>
        <dbReference type="EMBL" id="CAD5232741.1"/>
    </source>
</evidence>
<name>A0A1I7RMN4_BURXY</name>
<dbReference type="AlphaFoldDB" id="A0A1I7RMN4"/>
<dbReference type="Proteomes" id="UP000582659">
    <property type="component" value="Unassembled WGS sequence"/>
</dbReference>
<sequence length="195" mass="22452">MADILQLLLLACVSVVFGYVDERFWEMIRDGQRLRQKFPLATFKDQPIVQGKIAEYYPAMFFTDDATGAKSVNFGYAYNYTRGYSGVFNVNGTTVIRGNDYPYRILVNYPRNPFYLINPRDLHRDEERVEYNNFSLVLVKIPGQETSLFGGWKDDGPYSYILTVDPLNFQPVRLEGSNVITDNPTWSVVKQKKSA</sequence>
<feature type="signal peptide" evidence="1">
    <location>
        <begin position="1"/>
        <end position="18"/>
    </location>
</feature>
<accession>A0A1I7RMN4</accession>
<reference evidence="5" key="1">
    <citation type="submission" date="2016-11" db="UniProtKB">
        <authorList>
            <consortium name="WormBaseParasite"/>
        </authorList>
    </citation>
    <scope>IDENTIFICATION</scope>
</reference>
<evidence type="ECO:0000313" key="4">
    <source>
        <dbReference type="Proteomes" id="UP000659654"/>
    </source>
</evidence>
<dbReference type="EMBL" id="CAJFDI010000005">
    <property type="protein sequence ID" value="CAD5232741.1"/>
    <property type="molecule type" value="Genomic_DNA"/>
</dbReference>
<organism evidence="3 5">
    <name type="scientific">Bursaphelenchus xylophilus</name>
    <name type="common">Pinewood nematode worm</name>
    <name type="synonym">Aphelenchoides xylophilus</name>
    <dbReference type="NCBI Taxonomy" id="6326"/>
    <lineage>
        <taxon>Eukaryota</taxon>
        <taxon>Metazoa</taxon>
        <taxon>Ecdysozoa</taxon>
        <taxon>Nematoda</taxon>
        <taxon>Chromadorea</taxon>
        <taxon>Rhabditida</taxon>
        <taxon>Tylenchina</taxon>
        <taxon>Tylenchomorpha</taxon>
        <taxon>Aphelenchoidea</taxon>
        <taxon>Aphelenchoididae</taxon>
        <taxon>Bursaphelenchus</taxon>
    </lineage>
</organism>
<keyword evidence="1" id="KW-0732">Signal</keyword>